<dbReference type="Gene3D" id="1.20.1050.10">
    <property type="match status" value="1"/>
</dbReference>
<dbReference type="OrthoDB" id="2309723at2759"/>
<evidence type="ECO:0000313" key="2">
    <source>
        <dbReference type="Proteomes" id="UP000792457"/>
    </source>
</evidence>
<accession>A0A8K0JXV6</accession>
<dbReference type="AlphaFoldDB" id="A0A8K0JXV6"/>
<proteinExistence type="predicted"/>
<dbReference type="Proteomes" id="UP000792457">
    <property type="component" value="Unassembled WGS sequence"/>
</dbReference>
<keyword evidence="2" id="KW-1185">Reference proteome</keyword>
<dbReference type="GO" id="GO:0004364">
    <property type="term" value="F:glutathione transferase activity"/>
    <property type="evidence" value="ECO:0007669"/>
    <property type="project" value="TreeGrafter"/>
</dbReference>
<dbReference type="PANTHER" id="PTHR43969">
    <property type="entry name" value="GLUTATHIONE S TRANSFERASE D10, ISOFORM A-RELATED"/>
    <property type="match status" value="1"/>
</dbReference>
<protein>
    <recommendedName>
        <fullName evidence="3">Glutathione S-transferase</fullName>
    </recommendedName>
</protein>
<evidence type="ECO:0000313" key="1">
    <source>
        <dbReference type="EMBL" id="KAG8224469.1"/>
    </source>
</evidence>
<dbReference type="PANTHER" id="PTHR43969:SF9">
    <property type="entry name" value="GLUTATHIONE S TRANSFERASE D10, ISOFORM A-RELATED"/>
    <property type="match status" value="1"/>
</dbReference>
<dbReference type="GO" id="GO:0006749">
    <property type="term" value="P:glutathione metabolic process"/>
    <property type="evidence" value="ECO:0007669"/>
    <property type="project" value="TreeGrafter"/>
</dbReference>
<reference evidence="1" key="1">
    <citation type="submission" date="2013-04" db="EMBL/GenBank/DDBJ databases">
        <authorList>
            <person name="Qu J."/>
            <person name="Murali S.C."/>
            <person name="Bandaranaike D."/>
            <person name="Bellair M."/>
            <person name="Blankenburg K."/>
            <person name="Chao H."/>
            <person name="Dinh H."/>
            <person name="Doddapaneni H."/>
            <person name="Downs B."/>
            <person name="Dugan-Rocha S."/>
            <person name="Elkadiri S."/>
            <person name="Gnanaolivu R.D."/>
            <person name="Hernandez B."/>
            <person name="Javaid M."/>
            <person name="Jayaseelan J.C."/>
            <person name="Lee S."/>
            <person name="Li M."/>
            <person name="Ming W."/>
            <person name="Munidasa M."/>
            <person name="Muniz J."/>
            <person name="Nguyen L."/>
            <person name="Ongeri F."/>
            <person name="Osuji N."/>
            <person name="Pu L.-L."/>
            <person name="Puazo M."/>
            <person name="Qu C."/>
            <person name="Quiroz J."/>
            <person name="Raj R."/>
            <person name="Weissenberger G."/>
            <person name="Xin Y."/>
            <person name="Zou X."/>
            <person name="Han Y."/>
            <person name="Richards S."/>
            <person name="Worley K."/>
            <person name="Muzny D."/>
            <person name="Gibbs R."/>
        </authorList>
    </citation>
    <scope>NUCLEOTIDE SEQUENCE</scope>
    <source>
        <strain evidence="1">Sampled in the wild</strain>
    </source>
</reference>
<sequence length="66" mass="7646">MLSHSRAIMSYLITKYGSEEDRERLLPSDPEARARVDRMWYFDIGCLYKSISDYYASTSLANSSVK</sequence>
<comment type="caution">
    <text evidence="1">The sequence shown here is derived from an EMBL/GenBank/DDBJ whole genome shotgun (WGS) entry which is preliminary data.</text>
</comment>
<dbReference type="EMBL" id="KZ308197">
    <property type="protein sequence ID" value="KAG8224469.1"/>
    <property type="molecule type" value="Genomic_DNA"/>
</dbReference>
<evidence type="ECO:0008006" key="3">
    <source>
        <dbReference type="Google" id="ProtNLM"/>
    </source>
</evidence>
<dbReference type="SUPFAM" id="SSF47616">
    <property type="entry name" value="GST C-terminal domain-like"/>
    <property type="match status" value="1"/>
</dbReference>
<name>A0A8K0JXV6_LADFU</name>
<gene>
    <name evidence="1" type="ORF">J437_LFUL003192</name>
</gene>
<organism evidence="1 2">
    <name type="scientific">Ladona fulva</name>
    <name type="common">Scarce chaser dragonfly</name>
    <name type="synonym">Libellula fulva</name>
    <dbReference type="NCBI Taxonomy" id="123851"/>
    <lineage>
        <taxon>Eukaryota</taxon>
        <taxon>Metazoa</taxon>
        <taxon>Ecdysozoa</taxon>
        <taxon>Arthropoda</taxon>
        <taxon>Hexapoda</taxon>
        <taxon>Insecta</taxon>
        <taxon>Pterygota</taxon>
        <taxon>Palaeoptera</taxon>
        <taxon>Odonata</taxon>
        <taxon>Epiprocta</taxon>
        <taxon>Anisoptera</taxon>
        <taxon>Libelluloidea</taxon>
        <taxon>Libellulidae</taxon>
        <taxon>Ladona</taxon>
    </lineage>
</organism>
<dbReference type="InterPro" id="IPR036282">
    <property type="entry name" value="Glutathione-S-Trfase_C_sf"/>
</dbReference>
<reference evidence="1" key="2">
    <citation type="submission" date="2017-10" db="EMBL/GenBank/DDBJ databases">
        <title>Ladona fulva Genome sequencing and assembly.</title>
        <authorList>
            <person name="Murali S."/>
            <person name="Richards S."/>
            <person name="Bandaranaike D."/>
            <person name="Bellair M."/>
            <person name="Blankenburg K."/>
            <person name="Chao H."/>
            <person name="Dinh H."/>
            <person name="Doddapaneni H."/>
            <person name="Dugan-Rocha S."/>
            <person name="Elkadiri S."/>
            <person name="Gnanaolivu R."/>
            <person name="Hernandez B."/>
            <person name="Skinner E."/>
            <person name="Javaid M."/>
            <person name="Lee S."/>
            <person name="Li M."/>
            <person name="Ming W."/>
            <person name="Munidasa M."/>
            <person name="Muniz J."/>
            <person name="Nguyen L."/>
            <person name="Hughes D."/>
            <person name="Osuji N."/>
            <person name="Pu L.-L."/>
            <person name="Puazo M."/>
            <person name="Qu C."/>
            <person name="Quiroz J."/>
            <person name="Raj R."/>
            <person name="Weissenberger G."/>
            <person name="Xin Y."/>
            <person name="Zou X."/>
            <person name="Han Y."/>
            <person name="Worley K."/>
            <person name="Muzny D."/>
            <person name="Gibbs R."/>
        </authorList>
    </citation>
    <scope>NUCLEOTIDE SEQUENCE</scope>
    <source>
        <strain evidence="1">Sampled in the wild</strain>
    </source>
</reference>